<dbReference type="InterPro" id="IPR017438">
    <property type="entry name" value="ATP-NAD_kinase_N"/>
</dbReference>
<feature type="domain" description="DAGKc" evidence="2">
    <location>
        <begin position="195"/>
        <end position="329"/>
    </location>
</feature>
<dbReference type="Gene3D" id="3.40.50.10330">
    <property type="entry name" value="Probable inorganic polyphosphate/atp-NAD kinase, domain 1"/>
    <property type="match status" value="1"/>
</dbReference>
<accession>A0A316VBJ3</accession>
<feature type="compositionally biased region" description="Basic residues" evidence="1">
    <location>
        <begin position="342"/>
        <end position="351"/>
    </location>
</feature>
<dbReference type="Proteomes" id="UP000245771">
    <property type="component" value="Unassembled WGS sequence"/>
</dbReference>
<sequence>MDRPPASPSRTYDRKSVLFEWWLYPRVLKYTAPEKSKVWTSEKKCKPATVSFDGDLFWLNRINAATKGKASDASQAYICIPHALILHSSFIADSDGGSLLLRLLAPPTGVERSSIPPFKLSKSRAARVVEMRTSLDKENIHQPTRRLSAQLSGPCSNLRLVKIEARLAGQDAAALSDEASAWAEKLTQLAYPDTKPYRRLKVIVNPIGGPGKAVQLYKSRVLPILDAAGCTVDATITTHAFHGQEIAETFSLDENGDGMLHEVLNGLAKRKDAEIALQIPLVPIPAGSGNAVALNLLGVDQGFNLALASLNAIKGKPMPVDVCCVTQPIDPTDVARKAKAAAKRRSMMRRKNTSESIPTSTNGSTTEAEAMASPAYDVGYSFLSQAIGVLANCDLGTEHLRMLGDTRFVLGFIGEVLSNKECEVDVYVKLGTNGTINKSEMRARVQATFDERESENQKSGQHQQLLNNGSVLDSLGEDLPTLIPIDPSWPKSVLGTDGTASLDPSQWYRIQAPISSLYAGKIPYVARDLMQFPFALSHDGCIDLTLLLHDGGRAAKLRGISAAETGIVVYDPAMVYIKCEAYRVVPRLEAGHRRLKMGGLISIDGESKPYRPFQVEIGQFPLRFLSLFGRWLTPDVPPPDSDDAKNKQL</sequence>
<feature type="region of interest" description="Disordered" evidence="1">
    <location>
        <begin position="342"/>
        <end position="366"/>
    </location>
</feature>
<proteinExistence type="predicted"/>
<dbReference type="GO" id="GO:0005737">
    <property type="term" value="C:cytoplasm"/>
    <property type="evidence" value="ECO:0007669"/>
    <property type="project" value="TreeGrafter"/>
</dbReference>
<dbReference type="GO" id="GO:0001727">
    <property type="term" value="F:lipid kinase activity"/>
    <property type="evidence" value="ECO:0007669"/>
    <property type="project" value="UniProtKB-ARBA"/>
</dbReference>
<evidence type="ECO:0000313" key="4">
    <source>
        <dbReference type="Proteomes" id="UP000245771"/>
    </source>
</evidence>
<evidence type="ECO:0000259" key="2">
    <source>
        <dbReference type="PROSITE" id="PS50146"/>
    </source>
</evidence>
<keyword evidence="4" id="KW-1185">Reference proteome</keyword>
<dbReference type="PROSITE" id="PS50146">
    <property type="entry name" value="DAGK"/>
    <property type="match status" value="1"/>
</dbReference>
<dbReference type="STRING" id="1280837.A0A316VBJ3"/>
<gene>
    <name evidence="3" type="ORF">FA14DRAFT_164097</name>
</gene>
<protein>
    <recommendedName>
        <fullName evidence="2">DAGKc domain-containing protein</fullName>
    </recommendedName>
</protein>
<dbReference type="Gene3D" id="2.60.200.40">
    <property type="match status" value="1"/>
</dbReference>
<dbReference type="InterPro" id="IPR050187">
    <property type="entry name" value="Lipid_Phosphate_FormReg"/>
</dbReference>
<dbReference type="GeneID" id="37021642"/>
<dbReference type="GO" id="GO:0046512">
    <property type="term" value="P:sphingosine biosynthetic process"/>
    <property type="evidence" value="ECO:0007669"/>
    <property type="project" value="TreeGrafter"/>
</dbReference>
<reference evidence="3 4" key="1">
    <citation type="journal article" date="2018" name="Mol. Biol. Evol.">
        <title>Broad Genomic Sampling Reveals a Smut Pathogenic Ancestry of the Fungal Clade Ustilaginomycotina.</title>
        <authorList>
            <person name="Kijpornyongpan T."/>
            <person name="Mondo S.J."/>
            <person name="Barry K."/>
            <person name="Sandor L."/>
            <person name="Lee J."/>
            <person name="Lipzen A."/>
            <person name="Pangilinan J."/>
            <person name="LaButti K."/>
            <person name="Hainaut M."/>
            <person name="Henrissat B."/>
            <person name="Grigoriev I.V."/>
            <person name="Spatafora J.W."/>
            <person name="Aime M.C."/>
        </authorList>
    </citation>
    <scope>NUCLEOTIDE SEQUENCE [LARGE SCALE GENOMIC DNA]</scope>
    <source>
        <strain evidence="3 4">MCA 3882</strain>
    </source>
</reference>
<dbReference type="EMBL" id="KZ819603">
    <property type="protein sequence ID" value="PWN34932.1"/>
    <property type="molecule type" value="Genomic_DNA"/>
</dbReference>
<dbReference type="PANTHER" id="PTHR12358">
    <property type="entry name" value="SPHINGOSINE KINASE"/>
    <property type="match status" value="1"/>
</dbReference>
<dbReference type="GO" id="GO:0016773">
    <property type="term" value="F:phosphotransferase activity, alcohol group as acceptor"/>
    <property type="evidence" value="ECO:0007669"/>
    <property type="project" value="UniProtKB-ARBA"/>
</dbReference>
<evidence type="ECO:0000313" key="3">
    <source>
        <dbReference type="EMBL" id="PWN34932.1"/>
    </source>
</evidence>
<feature type="compositionally biased region" description="Polar residues" evidence="1">
    <location>
        <begin position="354"/>
        <end position="366"/>
    </location>
</feature>
<dbReference type="PANTHER" id="PTHR12358:SF31">
    <property type="entry name" value="ACYLGLYCEROL KINASE, MITOCHONDRIAL"/>
    <property type="match status" value="1"/>
</dbReference>
<dbReference type="RefSeq" id="XP_025355234.1">
    <property type="nucleotide sequence ID" value="XM_025499861.1"/>
</dbReference>
<dbReference type="InterPro" id="IPR001206">
    <property type="entry name" value="Diacylglycerol_kinase_cat_dom"/>
</dbReference>
<dbReference type="InterPro" id="IPR016064">
    <property type="entry name" value="NAD/diacylglycerol_kinase_sf"/>
</dbReference>
<evidence type="ECO:0000256" key="1">
    <source>
        <dbReference type="SAM" id="MobiDB-lite"/>
    </source>
</evidence>
<organism evidence="3 4">
    <name type="scientific">Meira miltonrushii</name>
    <dbReference type="NCBI Taxonomy" id="1280837"/>
    <lineage>
        <taxon>Eukaryota</taxon>
        <taxon>Fungi</taxon>
        <taxon>Dikarya</taxon>
        <taxon>Basidiomycota</taxon>
        <taxon>Ustilaginomycotina</taxon>
        <taxon>Exobasidiomycetes</taxon>
        <taxon>Exobasidiales</taxon>
        <taxon>Brachybasidiaceae</taxon>
        <taxon>Meira</taxon>
    </lineage>
</organism>
<dbReference type="Pfam" id="PF00781">
    <property type="entry name" value="DAGK_cat"/>
    <property type="match status" value="1"/>
</dbReference>
<name>A0A316VBJ3_9BASI</name>
<dbReference type="SUPFAM" id="SSF111331">
    <property type="entry name" value="NAD kinase/diacylglycerol kinase-like"/>
    <property type="match status" value="1"/>
</dbReference>
<dbReference type="OrthoDB" id="3853857at2759"/>
<dbReference type="GO" id="GO:0016020">
    <property type="term" value="C:membrane"/>
    <property type="evidence" value="ECO:0007669"/>
    <property type="project" value="TreeGrafter"/>
</dbReference>
<dbReference type="AlphaFoldDB" id="A0A316VBJ3"/>
<dbReference type="FunCoup" id="A0A316VBJ3">
    <property type="interactions" value="151"/>
</dbReference>
<dbReference type="InParanoid" id="A0A316VBJ3"/>